<keyword evidence="5" id="KW-1185">Reference proteome</keyword>
<dbReference type="SUPFAM" id="SSF56801">
    <property type="entry name" value="Acetyl-CoA synthetase-like"/>
    <property type="match status" value="1"/>
</dbReference>
<dbReference type="InterPro" id="IPR011957">
    <property type="entry name" value="Benz_CoA_lig"/>
</dbReference>
<gene>
    <name evidence="4" type="ORF">MQP27_11660</name>
</gene>
<evidence type="ECO:0000313" key="4">
    <source>
        <dbReference type="EMBL" id="MCI3271767.1"/>
    </source>
</evidence>
<dbReference type="PANTHER" id="PTHR43352">
    <property type="entry name" value="ACETYL-COA SYNTHETASE"/>
    <property type="match status" value="1"/>
</dbReference>
<reference evidence="4" key="1">
    <citation type="submission" date="2022-03" db="EMBL/GenBank/DDBJ databases">
        <title>Streptomyces 7R015 and 7R016 isolated from Barleria lupulina in Thailand.</title>
        <authorList>
            <person name="Kanchanasin P."/>
            <person name="Phongsopitanun W."/>
            <person name="Tanasupawat S."/>
        </authorList>
    </citation>
    <scope>NUCLEOTIDE SEQUENCE</scope>
    <source>
        <strain evidence="4">7R015</strain>
    </source>
</reference>
<accession>A0ABS9Y3H7</accession>
<dbReference type="Pfam" id="PF13193">
    <property type="entry name" value="AMP-binding_C"/>
    <property type="match status" value="1"/>
</dbReference>
<dbReference type="Proteomes" id="UP001165269">
    <property type="component" value="Unassembled WGS sequence"/>
</dbReference>
<name>A0ABS9Y3H7_9ACTN</name>
<evidence type="ECO:0000313" key="5">
    <source>
        <dbReference type="Proteomes" id="UP001165269"/>
    </source>
</evidence>
<evidence type="ECO:0000259" key="3">
    <source>
        <dbReference type="Pfam" id="PF13193"/>
    </source>
</evidence>
<evidence type="ECO:0000259" key="2">
    <source>
        <dbReference type="Pfam" id="PF00501"/>
    </source>
</evidence>
<feature type="domain" description="AMP-dependent synthetase/ligase" evidence="2">
    <location>
        <begin position="15"/>
        <end position="366"/>
    </location>
</feature>
<dbReference type="RefSeq" id="WP_242764652.1">
    <property type="nucleotide sequence ID" value="NZ_JALDAY010000003.1"/>
</dbReference>
<dbReference type="NCBIfam" id="TIGR02262">
    <property type="entry name" value="benz_CoA_lig"/>
    <property type="match status" value="1"/>
</dbReference>
<feature type="domain" description="AMP-binding enzyme C-terminal" evidence="3">
    <location>
        <begin position="416"/>
        <end position="491"/>
    </location>
</feature>
<protein>
    <submittedName>
        <fullName evidence="4">Benzoate-CoA ligase family protein</fullName>
    </submittedName>
</protein>
<dbReference type="PANTHER" id="PTHR43352:SF1">
    <property type="entry name" value="ANTHRANILATE--COA LIGASE"/>
    <property type="match status" value="1"/>
</dbReference>
<comment type="caution">
    <text evidence="4">The sequence shown here is derived from an EMBL/GenBank/DDBJ whole genome shotgun (WGS) entry which is preliminary data.</text>
</comment>
<dbReference type="InterPro" id="IPR045851">
    <property type="entry name" value="AMP-bd_C_sf"/>
</dbReference>
<dbReference type="InterPro" id="IPR000873">
    <property type="entry name" value="AMP-dep_synth/lig_dom"/>
</dbReference>
<dbReference type="EMBL" id="JALDAY010000003">
    <property type="protein sequence ID" value="MCI3271767.1"/>
    <property type="molecule type" value="Genomic_DNA"/>
</dbReference>
<proteinExistence type="predicted"/>
<dbReference type="Gene3D" id="3.40.50.12780">
    <property type="entry name" value="N-terminal domain of ligase-like"/>
    <property type="match status" value="1"/>
</dbReference>
<dbReference type="Gene3D" id="3.30.300.30">
    <property type="match status" value="1"/>
</dbReference>
<dbReference type="Pfam" id="PF00501">
    <property type="entry name" value="AMP-binding"/>
    <property type="match status" value="1"/>
</dbReference>
<evidence type="ECO:0000256" key="1">
    <source>
        <dbReference type="ARBA" id="ARBA00022598"/>
    </source>
</evidence>
<organism evidence="4 5">
    <name type="scientific">Streptomyces cylindrosporus</name>
    <dbReference type="NCBI Taxonomy" id="2927583"/>
    <lineage>
        <taxon>Bacteria</taxon>
        <taxon>Bacillati</taxon>
        <taxon>Actinomycetota</taxon>
        <taxon>Actinomycetes</taxon>
        <taxon>Kitasatosporales</taxon>
        <taxon>Streptomycetaceae</taxon>
        <taxon>Streptomyces</taxon>
    </lineage>
</organism>
<keyword evidence="1 4" id="KW-0436">Ligase</keyword>
<dbReference type="InterPro" id="IPR042099">
    <property type="entry name" value="ANL_N_sf"/>
</dbReference>
<dbReference type="GO" id="GO:0016874">
    <property type="term" value="F:ligase activity"/>
    <property type="evidence" value="ECO:0007669"/>
    <property type="project" value="UniProtKB-KW"/>
</dbReference>
<dbReference type="InterPro" id="IPR025110">
    <property type="entry name" value="AMP-bd_C"/>
</dbReference>
<sequence length="507" mass="54036">MPELFNAADWLVDRQVRAGAGARTAVVTPTRSLTYEELSGEVRRVAAGLRALGVRPEERVLFCMADDVELFTGILAAFRIGAVAVPASTMLTGAELGGLVADCRGRVVLGSAEFAPAVRAAVREAPEVEHVLLGDEWRRLLDAGTDPEPYPTWPDSPALWLYTSGTTGTPKAAMHRHADIRFVAENYGQRVLGIGPDDRCLSVAKLFFAYGLGNSMFFPLSVGGTALLEPARPSPALFAKRAATDRATVLFGVPGFLGALLAGLDVPDDAFASVRVGVSAGEALPARIYQGMLERYGVEVLDGIGSTEMLHIFMSNRRGGVHPGSSGEPVPGYAVELRDADGQVVGGAGVPGELYVRGESAAVGYWCRAQTSRQVFLGDWVRTGDTYVRNADGTYTCMGRTNDLLKAGGIWVSPAEVEERLLAHPDVAEVAVVGARDADGLDKPVACVVPRAGREVDAEALVAWCREGLAAFKRPRAVVGLSELPRTPTGKIRRNVLREMVRSEEAP</sequence>